<proteinExistence type="predicted"/>
<evidence type="ECO:0000313" key="3">
    <source>
        <dbReference type="EMBL" id="RZU40834.1"/>
    </source>
</evidence>
<organism evidence="3 4">
    <name type="scientific">Edaphobacter modestus</name>
    <dbReference type="NCBI Taxonomy" id="388466"/>
    <lineage>
        <taxon>Bacteria</taxon>
        <taxon>Pseudomonadati</taxon>
        <taxon>Acidobacteriota</taxon>
        <taxon>Terriglobia</taxon>
        <taxon>Terriglobales</taxon>
        <taxon>Acidobacteriaceae</taxon>
        <taxon>Edaphobacter</taxon>
    </lineage>
</organism>
<evidence type="ECO:0000256" key="1">
    <source>
        <dbReference type="SAM" id="SignalP"/>
    </source>
</evidence>
<dbReference type="Gene3D" id="3.90.70.10">
    <property type="entry name" value="Cysteine proteinases"/>
    <property type="match status" value="1"/>
</dbReference>
<dbReference type="PROSITE" id="PS50990">
    <property type="entry name" value="PEPTIDASE_C39"/>
    <property type="match status" value="1"/>
</dbReference>
<dbReference type="EMBL" id="SHKW01000001">
    <property type="protein sequence ID" value="RZU40834.1"/>
    <property type="molecule type" value="Genomic_DNA"/>
</dbReference>
<keyword evidence="4" id="KW-1185">Reference proteome</keyword>
<dbReference type="GO" id="GO:0008233">
    <property type="term" value="F:peptidase activity"/>
    <property type="evidence" value="ECO:0007669"/>
    <property type="project" value="InterPro"/>
</dbReference>
<feature type="signal peptide" evidence="1">
    <location>
        <begin position="1"/>
        <end position="28"/>
    </location>
</feature>
<keyword evidence="1" id="KW-0732">Signal</keyword>
<dbReference type="InterPro" id="IPR005074">
    <property type="entry name" value="Peptidase_C39"/>
</dbReference>
<feature type="chain" id="PRO_5020704553" description="Peptidase C39 domain-containing protein" evidence="1">
    <location>
        <begin position="29"/>
        <end position="231"/>
    </location>
</feature>
<dbReference type="RefSeq" id="WP_130418848.1">
    <property type="nucleotide sequence ID" value="NZ_SHKW01000001.1"/>
</dbReference>
<comment type="caution">
    <text evidence="3">The sequence shown here is derived from an EMBL/GenBank/DDBJ whole genome shotgun (WGS) entry which is preliminary data.</text>
</comment>
<name>A0A4Q7YU63_9BACT</name>
<gene>
    <name evidence="3" type="ORF">BDD14_2320</name>
</gene>
<accession>A0A4Q7YU63</accession>
<dbReference type="AlphaFoldDB" id="A0A4Q7YU63"/>
<evidence type="ECO:0000313" key="4">
    <source>
        <dbReference type="Proteomes" id="UP000292958"/>
    </source>
</evidence>
<feature type="domain" description="Peptidase C39" evidence="2">
    <location>
        <begin position="58"/>
        <end position="190"/>
    </location>
</feature>
<dbReference type="Pfam" id="PF03412">
    <property type="entry name" value="Peptidase_C39"/>
    <property type="match status" value="1"/>
</dbReference>
<dbReference type="GO" id="GO:0006508">
    <property type="term" value="P:proteolysis"/>
    <property type="evidence" value="ECO:0007669"/>
    <property type="project" value="InterPro"/>
</dbReference>
<dbReference type="Proteomes" id="UP000292958">
    <property type="component" value="Unassembled WGS sequence"/>
</dbReference>
<reference evidence="3 4" key="1">
    <citation type="submission" date="2019-02" db="EMBL/GenBank/DDBJ databases">
        <title>Genomic Encyclopedia of Archaeal and Bacterial Type Strains, Phase II (KMG-II): from individual species to whole genera.</title>
        <authorList>
            <person name="Goeker M."/>
        </authorList>
    </citation>
    <scope>NUCLEOTIDE SEQUENCE [LARGE SCALE GENOMIC DNA]</scope>
    <source>
        <strain evidence="3 4">DSM 18101</strain>
    </source>
</reference>
<sequence>MHLPRIRFRPWCTALALMTSALFFPASASSQTREGADAQGSKKIRSLKDIRGEGVVRQKWDMSCGAAALSTLLTYEFKDDTPETSIVVWILHRVDPVRVRARGGFSLLDLKRFAQARGYHAEGYSGMSIEELVSQKTAVIVPIRLKGFDHFIVVRQITGGRVIIADPGFGNLTMRVDRFESLWKEGIAFVVHPPTDLMITEKHPSIASRSIPDPSIIQRGIGVAIPPNYLY</sequence>
<dbReference type="GO" id="GO:0005524">
    <property type="term" value="F:ATP binding"/>
    <property type="evidence" value="ECO:0007669"/>
    <property type="project" value="InterPro"/>
</dbReference>
<dbReference type="CDD" id="cd02423">
    <property type="entry name" value="Peptidase_C39G"/>
    <property type="match status" value="1"/>
</dbReference>
<evidence type="ECO:0000259" key="2">
    <source>
        <dbReference type="PROSITE" id="PS50990"/>
    </source>
</evidence>
<protein>
    <recommendedName>
        <fullName evidence="2">Peptidase C39 domain-containing protein</fullName>
    </recommendedName>
</protein>
<dbReference type="OrthoDB" id="13401at2"/>
<dbReference type="GO" id="GO:0016020">
    <property type="term" value="C:membrane"/>
    <property type="evidence" value="ECO:0007669"/>
    <property type="project" value="InterPro"/>
</dbReference>